<sequence>MALDSFRQLMRGIQGRFTLTEGANLQNSQQVAFLRQMQKELKQENSLNVPLEKLNAVVFDIETTGFYPEHGDEIISIGAVKVRNGEMVDNDVFYSLVQYGHELPEEIESLTGISSAELKEAEPLSEILIRFFDFVKNDTLVAHHAIHEKNFLQNASWKLFRTPFKHRIVDTSFLYRIADPDLGLTRLEDLCVHNGIEVIERHHALGDAKLAAKLWCAYIEKTKQLGCRTLNDVYEKLARK</sequence>
<organism evidence="1 2">
    <name type="scientific">Robertmurraya yapensis</name>
    <name type="common">ex Hitch et al 2024</name>
    <dbReference type="NCBI Taxonomy" id="3133160"/>
    <lineage>
        <taxon>Bacteria</taxon>
        <taxon>Bacillati</taxon>
        <taxon>Bacillota</taxon>
        <taxon>Bacilli</taxon>
        <taxon>Bacillales</taxon>
        <taxon>Bacillaceae</taxon>
        <taxon>Robertmurraya</taxon>
    </lineage>
</organism>
<dbReference type="EMBL" id="JBBMEW010000002">
    <property type="protein sequence ID" value="MEQ2525945.1"/>
    <property type="molecule type" value="Genomic_DNA"/>
</dbReference>
<keyword evidence="1" id="KW-0378">Hydrolase</keyword>
<evidence type="ECO:0000313" key="2">
    <source>
        <dbReference type="Proteomes" id="UP001439875"/>
    </source>
</evidence>
<name>A0ACC6S7B2_9BACI</name>
<protein>
    <submittedName>
        <fullName evidence="1">Exonuclease domain-containing protein</fullName>
    </submittedName>
</protein>
<keyword evidence="2" id="KW-1185">Reference proteome</keyword>
<gene>
    <name evidence="1" type="ORF">WMO40_04460</name>
</gene>
<dbReference type="Proteomes" id="UP001439875">
    <property type="component" value="Unassembled WGS sequence"/>
</dbReference>
<proteinExistence type="predicted"/>
<reference evidence="1" key="1">
    <citation type="submission" date="2024-03" db="EMBL/GenBank/DDBJ databases">
        <title>Human intestinal bacterial collection.</title>
        <authorList>
            <person name="Pauvert C."/>
            <person name="Hitch T.C.A."/>
            <person name="Clavel T."/>
        </authorList>
    </citation>
    <scope>NUCLEOTIDE SEQUENCE</scope>
    <source>
        <strain evidence="1">CLA-AA-H227</strain>
    </source>
</reference>
<keyword evidence="1" id="KW-0540">Nuclease</keyword>
<comment type="caution">
    <text evidence="1">The sequence shown here is derived from an EMBL/GenBank/DDBJ whole genome shotgun (WGS) entry which is preliminary data.</text>
</comment>
<evidence type="ECO:0000313" key="1">
    <source>
        <dbReference type="EMBL" id="MEQ2525945.1"/>
    </source>
</evidence>
<keyword evidence="1" id="KW-0269">Exonuclease</keyword>
<accession>A0ACC6S7B2</accession>